<dbReference type="EMBL" id="CAWUHC010000098">
    <property type="protein sequence ID" value="CAK7231817.1"/>
    <property type="molecule type" value="Genomic_DNA"/>
</dbReference>
<dbReference type="InterPro" id="IPR014752">
    <property type="entry name" value="Arrestin-like_C"/>
</dbReference>
<feature type="region of interest" description="Disordered" evidence="1">
    <location>
        <begin position="83"/>
        <end position="112"/>
    </location>
</feature>
<sequence length="454" mass="48952">MKLSLTVNEPPNGGAFSAADAVQGSVELQQDEGLEAPEIRVILQGTAKITLKPGFDAKAQIGDTHRRHSVKLFSISQVVKTARQNADHHDIHDTEDDSDSVSSRSRGPAKTTVSGAYSISFPPFSRCCKNGNGNQSSKLSFCHLPPTTNFSTPGMRVRISYTITAVCKRPGSRLLSHLLLHKNLASCQSINYTPPVTEQLLCGPHMSLPSSPEIQPVGANLDYNSPSTLKLIRSTAWLPSEKLGLDDAHSDNNAGPPAFLPPYSPAMTLEVVMPYPPVITPGQPVALGFFLRTPRSVLDAADRQHSDLQLSSLSVRLRRHTQGSIGHSMRVDDTTWPMWAVHGSVPIRQEKVDMTWGLGSTGVDSEEPTSGNRLLLGVPAAAAIQNKPGFWTCLASRVYSIEVSVGVTVVPVKTEGSSVLKKSRAEPKVHYTKTAMRVMVSDPPPDYEAGAGDE</sequence>
<accession>A0ABP0CI92</accession>
<evidence type="ECO:0000313" key="2">
    <source>
        <dbReference type="EMBL" id="CAK7231817.1"/>
    </source>
</evidence>
<proteinExistence type="predicted"/>
<organism evidence="2 3">
    <name type="scientific">Sporothrix bragantina</name>
    <dbReference type="NCBI Taxonomy" id="671064"/>
    <lineage>
        <taxon>Eukaryota</taxon>
        <taxon>Fungi</taxon>
        <taxon>Dikarya</taxon>
        <taxon>Ascomycota</taxon>
        <taxon>Pezizomycotina</taxon>
        <taxon>Sordariomycetes</taxon>
        <taxon>Sordariomycetidae</taxon>
        <taxon>Ophiostomatales</taxon>
        <taxon>Ophiostomataceae</taxon>
        <taxon>Sporothrix</taxon>
    </lineage>
</organism>
<evidence type="ECO:0000256" key="1">
    <source>
        <dbReference type="SAM" id="MobiDB-lite"/>
    </source>
</evidence>
<dbReference type="Gene3D" id="2.60.40.640">
    <property type="match status" value="1"/>
</dbReference>
<name>A0ABP0CI92_9PEZI</name>
<protein>
    <recommendedName>
        <fullName evidence="4">Arrestin-like N-terminal domain-containing protein</fullName>
    </recommendedName>
</protein>
<dbReference type="Proteomes" id="UP001642406">
    <property type="component" value="Unassembled WGS sequence"/>
</dbReference>
<comment type="caution">
    <text evidence="2">The sequence shown here is derived from an EMBL/GenBank/DDBJ whole genome shotgun (WGS) entry which is preliminary data.</text>
</comment>
<evidence type="ECO:0008006" key="4">
    <source>
        <dbReference type="Google" id="ProtNLM"/>
    </source>
</evidence>
<reference evidence="2 3" key="1">
    <citation type="submission" date="2024-01" db="EMBL/GenBank/DDBJ databases">
        <authorList>
            <person name="Allen C."/>
            <person name="Tagirdzhanova G."/>
        </authorList>
    </citation>
    <scope>NUCLEOTIDE SEQUENCE [LARGE SCALE GENOMIC DNA]</scope>
</reference>
<evidence type="ECO:0000313" key="3">
    <source>
        <dbReference type="Proteomes" id="UP001642406"/>
    </source>
</evidence>
<gene>
    <name evidence="2" type="ORF">SBRCBS47491_008058</name>
</gene>
<keyword evidence="3" id="KW-1185">Reference proteome</keyword>